<name>A0A4R7UE38_9BACT</name>
<keyword evidence="7" id="KW-0067">ATP-binding</keyword>
<dbReference type="PANTHER" id="PTHR30305:SF1">
    <property type="entry name" value="HPR KINASE_PHOSPHORYLASE"/>
    <property type="match status" value="1"/>
</dbReference>
<evidence type="ECO:0000256" key="7">
    <source>
        <dbReference type="ARBA" id="ARBA00022840"/>
    </source>
</evidence>
<sequence length="310" mass="34211">MNRIKINAAKIVDSFSLKLINQTPETINWNFIYRPAIKRVGLELAERIENLNSNGNLICWGTSESIWFQSIGKKESLKAIEHIFKTQPPLVVLSRGVMKPALSWIESIANKYHVPVCITNLSSSSITTIIGSYLNNYFCEEVQVHGCLVLVGGTGVLIIGQSGVGKSEAALELVQKGHILISDDSVLIKNNGNLFIGRSPKITRNMLEVRGIGIIDIKYTYGIKAVASSTIIHLVVELVRSDVQNELDRLGIGFLSYPILGRSIKKIQIPIKEGGSVSSLIEAAVSAYLSKHDGLDILREMEKRRLDTDE</sequence>
<gene>
    <name evidence="12" type="ORF">BCF59_0037</name>
</gene>
<dbReference type="GO" id="GO:0006109">
    <property type="term" value="P:regulation of carbohydrate metabolic process"/>
    <property type="evidence" value="ECO:0007669"/>
    <property type="project" value="InterPro"/>
</dbReference>
<dbReference type="Proteomes" id="UP000295757">
    <property type="component" value="Unassembled WGS sequence"/>
</dbReference>
<evidence type="ECO:0000313" key="13">
    <source>
        <dbReference type="Proteomes" id="UP000295757"/>
    </source>
</evidence>
<dbReference type="Pfam" id="PF07475">
    <property type="entry name" value="Hpr_kinase_C"/>
    <property type="match status" value="1"/>
</dbReference>
<keyword evidence="8" id="KW-0511">Multifunctional enzyme</keyword>
<evidence type="ECO:0000256" key="3">
    <source>
        <dbReference type="ARBA" id="ARBA00022527"/>
    </source>
</evidence>
<dbReference type="GO" id="GO:0000155">
    <property type="term" value="F:phosphorelay sensor kinase activity"/>
    <property type="evidence" value="ECO:0007669"/>
    <property type="project" value="InterPro"/>
</dbReference>
<dbReference type="CDD" id="cd01918">
    <property type="entry name" value="HprK_C"/>
    <property type="match status" value="1"/>
</dbReference>
<evidence type="ECO:0000256" key="1">
    <source>
        <dbReference type="ARBA" id="ARBA00001120"/>
    </source>
</evidence>
<dbReference type="AlphaFoldDB" id="A0A4R7UE38"/>
<dbReference type="InterPro" id="IPR028979">
    <property type="entry name" value="Ser_kin/Pase_Hpr-like_N_sf"/>
</dbReference>
<dbReference type="Gene3D" id="3.40.1390.20">
    <property type="entry name" value="HprK N-terminal domain-like"/>
    <property type="match status" value="1"/>
</dbReference>
<comment type="similarity">
    <text evidence="2">Belongs to the HPrK/P family.</text>
</comment>
<dbReference type="InterPro" id="IPR027417">
    <property type="entry name" value="P-loop_NTPase"/>
</dbReference>
<comment type="catalytic activity">
    <reaction evidence="9">
        <text>[HPr protein]-O-phospho-L-serine + phosphate + H(+) = [HPr protein]-L-serine + diphosphate</text>
        <dbReference type="Rhea" id="RHEA:46604"/>
        <dbReference type="Rhea" id="RHEA-COMP:11602"/>
        <dbReference type="Rhea" id="RHEA-COMP:11603"/>
        <dbReference type="ChEBI" id="CHEBI:15378"/>
        <dbReference type="ChEBI" id="CHEBI:29999"/>
        <dbReference type="ChEBI" id="CHEBI:33019"/>
        <dbReference type="ChEBI" id="CHEBI:43474"/>
        <dbReference type="ChEBI" id="CHEBI:83421"/>
    </reaction>
</comment>
<dbReference type="InterPro" id="IPR003755">
    <property type="entry name" value="HPr(Ser)_kin/Pase"/>
</dbReference>
<feature type="domain" description="HPr kinase/phosphorylase C-terminal" evidence="11">
    <location>
        <begin position="138"/>
        <end position="304"/>
    </location>
</feature>
<dbReference type="InterPro" id="IPR011104">
    <property type="entry name" value="Hpr_kin/Pase_C"/>
</dbReference>
<dbReference type="GO" id="GO:0005524">
    <property type="term" value="F:ATP binding"/>
    <property type="evidence" value="ECO:0007669"/>
    <property type="project" value="UniProtKB-KW"/>
</dbReference>
<evidence type="ECO:0000256" key="8">
    <source>
        <dbReference type="ARBA" id="ARBA00023268"/>
    </source>
</evidence>
<keyword evidence="4" id="KW-0808">Transferase</keyword>
<accession>A0A4R7UE38</accession>
<dbReference type="RefSeq" id="WP_318025641.1">
    <property type="nucleotide sequence ID" value="NZ_SOCN01000001.1"/>
</dbReference>
<evidence type="ECO:0000256" key="4">
    <source>
        <dbReference type="ARBA" id="ARBA00022679"/>
    </source>
</evidence>
<proteinExistence type="inferred from homology"/>
<keyword evidence="13" id="KW-1185">Reference proteome</keyword>
<dbReference type="InterPro" id="IPR011126">
    <property type="entry name" value="Hpr_kin/Pase_Hpr_N"/>
</dbReference>
<evidence type="ECO:0000256" key="5">
    <source>
        <dbReference type="ARBA" id="ARBA00022741"/>
    </source>
</evidence>
<evidence type="ECO:0000259" key="10">
    <source>
        <dbReference type="Pfam" id="PF02603"/>
    </source>
</evidence>
<dbReference type="EMBL" id="SOCN01000001">
    <property type="protein sequence ID" value="TDV24093.1"/>
    <property type="molecule type" value="Genomic_DNA"/>
</dbReference>
<dbReference type="Pfam" id="PF02603">
    <property type="entry name" value="Hpr_kinase_N"/>
    <property type="match status" value="1"/>
</dbReference>
<dbReference type="Gene3D" id="3.40.50.300">
    <property type="entry name" value="P-loop containing nucleotide triphosphate hydrolases"/>
    <property type="match status" value="1"/>
</dbReference>
<dbReference type="GO" id="GO:0004674">
    <property type="term" value="F:protein serine/threonine kinase activity"/>
    <property type="evidence" value="ECO:0007669"/>
    <property type="project" value="UniProtKB-KW"/>
</dbReference>
<dbReference type="PANTHER" id="PTHR30305">
    <property type="entry name" value="PROTEIN YJDM-RELATED"/>
    <property type="match status" value="1"/>
</dbReference>
<evidence type="ECO:0000256" key="9">
    <source>
        <dbReference type="ARBA" id="ARBA00047657"/>
    </source>
</evidence>
<dbReference type="NCBIfam" id="TIGR00679">
    <property type="entry name" value="hpr-ser"/>
    <property type="match status" value="1"/>
</dbReference>
<dbReference type="SUPFAM" id="SSF75138">
    <property type="entry name" value="HprK N-terminal domain-like"/>
    <property type="match status" value="1"/>
</dbReference>
<keyword evidence="3" id="KW-0723">Serine/threonine-protein kinase</keyword>
<evidence type="ECO:0000256" key="2">
    <source>
        <dbReference type="ARBA" id="ARBA00006883"/>
    </source>
</evidence>
<dbReference type="SUPFAM" id="SSF53795">
    <property type="entry name" value="PEP carboxykinase-like"/>
    <property type="match status" value="1"/>
</dbReference>
<protein>
    <submittedName>
        <fullName evidence="12">Hpr(Ser) kinase/phosphatase</fullName>
    </submittedName>
</protein>
<keyword evidence="5" id="KW-0547">Nucleotide-binding</keyword>
<evidence type="ECO:0000313" key="12">
    <source>
        <dbReference type="EMBL" id="TDV24093.1"/>
    </source>
</evidence>
<organism evidence="12 13">
    <name type="scientific">Mycoplasmopsis mustelae</name>
    <dbReference type="NCBI Taxonomy" id="171289"/>
    <lineage>
        <taxon>Bacteria</taxon>
        <taxon>Bacillati</taxon>
        <taxon>Mycoplasmatota</taxon>
        <taxon>Mycoplasmoidales</taxon>
        <taxon>Metamycoplasmataceae</taxon>
        <taxon>Mycoplasmopsis</taxon>
    </lineage>
</organism>
<evidence type="ECO:0000256" key="6">
    <source>
        <dbReference type="ARBA" id="ARBA00022777"/>
    </source>
</evidence>
<reference evidence="12 13" key="1">
    <citation type="submission" date="2019-03" db="EMBL/GenBank/DDBJ databases">
        <title>Genomic Encyclopedia of Archaeal and Bacterial Type Strains, Phase II (KMG-II): from individual species to whole genera.</title>
        <authorList>
            <person name="Goeker M."/>
        </authorList>
    </citation>
    <scope>NUCLEOTIDE SEQUENCE [LARGE SCALE GENOMIC DNA]</scope>
    <source>
        <strain evidence="12 13">ATCC 35214</strain>
    </source>
</reference>
<comment type="catalytic activity">
    <reaction evidence="1">
        <text>[HPr protein]-L-serine + ATP = [HPr protein]-O-phospho-L-serine + ADP + H(+)</text>
        <dbReference type="Rhea" id="RHEA:46600"/>
        <dbReference type="Rhea" id="RHEA-COMP:11602"/>
        <dbReference type="Rhea" id="RHEA-COMP:11603"/>
        <dbReference type="ChEBI" id="CHEBI:15378"/>
        <dbReference type="ChEBI" id="CHEBI:29999"/>
        <dbReference type="ChEBI" id="CHEBI:30616"/>
        <dbReference type="ChEBI" id="CHEBI:83421"/>
        <dbReference type="ChEBI" id="CHEBI:456216"/>
    </reaction>
</comment>
<comment type="caution">
    <text evidence="12">The sequence shown here is derived from an EMBL/GenBank/DDBJ whole genome shotgun (WGS) entry which is preliminary data.</text>
</comment>
<evidence type="ECO:0000259" key="11">
    <source>
        <dbReference type="Pfam" id="PF07475"/>
    </source>
</evidence>
<keyword evidence="6 12" id="KW-0418">Kinase</keyword>
<feature type="domain" description="HPr(Ser) kinase/phosphorylase N-terminal" evidence="10">
    <location>
        <begin position="7"/>
        <end position="134"/>
    </location>
</feature>